<keyword evidence="1" id="KW-0472">Membrane</keyword>
<organism evidence="2">
    <name type="scientific">Ixodes ricinus</name>
    <name type="common">Common tick</name>
    <name type="synonym">Acarus ricinus</name>
    <dbReference type="NCBI Taxonomy" id="34613"/>
    <lineage>
        <taxon>Eukaryota</taxon>
        <taxon>Metazoa</taxon>
        <taxon>Ecdysozoa</taxon>
        <taxon>Arthropoda</taxon>
        <taxon>Chelicerata</taxon>
        <taxon>Arachnida</taxon>
        <taxon>Acari</taxon>
        <taxon>Parasitiformes</taxon>
        <taxon>Ixodida</taxon>
        <taxon>Ixodoidea</taxon>
        <taxon>Ixodidae</taxon>
        <taxon>Ixodinae</taxon>
        <taxon>Ixodes</taxon>
    </lineage>
</organism>
<keyword evidence="1" id="KW-1133">Transmembrane helix</keyword>
<name>A0A6B0UDP3_IXORI</name>
<sequence length="96" mass="10721">MIIFLLLLTPTFQIPLLSRSSFSHAQVVDGGGRHLVLPKFARAGVNITRGHGQSSVRQEPDEVTRASTGFPRARLFLCVYLISSCLFPFFTLRRTT</sequence>
<dbReference type="EMBL" id="GIFC01005351">
    <property type="protein sequence ID" value="MXU87434.1"/>
    <property type="molecule type" value="Transcribed_RNA"/>
</dbReference>
<feature type="transmembrane region" description="Helical" evidence="1">
    <location>
        <begin position="73"/>
        <end position="92"/>
    </location>
</feature>
<accession>A0A6B0UDP3</accession>
<evidence type="ECO:0000313" key="2">
    <source>
        <dbReference type="EMBL" id="MXU87434.1"/>
    </source>
</evidence>
<protein>
    <submittedName>
        <fullName evidence="2">Uncharacterized protein</fullName>
    </submittedName>
</protein>
<evidence type="ECO:0000256" key="1">
    <source>
        <dbReference type="SAM" id="Phobius"/>
    </source>
</evidence>
<dbReference type="AlphaFoldDB" id="A0A6B0UDP3"/>
<proteinExistence type="predicted"/>
<reference evidence="2" key="1">
    <citation type="submission" date="2019-12" db="EMBL/GenBank/DDBJ databases">
        <title>An insight into the sialome of adult female Ixodes ricinus ticks feeding for 6 days.</title>
        <authorList>
            <person name="Perner J."/>
            <person name="Ribeiro J.M.C."/>
        </authorList>
    </citation>
    <scope>NUCLEOTIDE SEQUENCE</scope>
    <source>
        <strain evidence="2">Semi-engorged</strain>
        <tissue evidence="2">Salivary glands</tissue>
    </source>
</reference>
<keyword evidence="1" id="KW-0812">Transmembrane</keyword>